<dbReference type="GO" id="GO:0000062">
    <property type="term" value="F:fatty-acyl-CoA binding"/>
    <property type="evidence" value="ECO:0007669"/>
    <property type="project" value="InterPro"/>
</dbReference>
<sequence>MAVNASSGLAYPEKFTAAAAYVGFGGSQNSSSIGAISRFPNDVALLLYGLYQQATVGPCNVPKPRAWNAVEHGKWTSWDGLGNLASTEAMRLFVKILEEEDPAWYSRTPELVEGPIVDVEMNKPNLDSASPDGNSHPEPISIIAESRNMLETQDKDVILEGLAAVSIYDQWIGPSVSGKYPKPRYKHGAAIVQDKMYVFGGNHNGRYLNDLQVLDLKNLTWTKVEAKSAVEDSNLSNTAFPVSCAGHSLVSWENKILLVAGHLKNPSEYVTVREFDPQTLQWSKLNTHGKAPVSRGGQSVTLVGKSLVFFGGEDEKRSLLNDLHILDLETMTWNEVDAIGQPPSPRMDHTAAIHAERYLLIFGGASYATCFSDLHVLDLKIMEWSRPKQQGVIPAPRAGHAGTTIGENWFIVGGGDNKNGISETLVLNMSTLVWSVVTAVQGRVPIASEGLSLVASSYTGEDILLSFGGYNGRYCNDVYALKPSHKTTLQSKIFEESVAESVAGLPTNATRDIEPELDTDQDGKVREIVMDSIDSRLKARTEETYEQQLANLQGEKEELAMILSKEQSQTSQLKQELAEAATQNLELMKELQSIRSQLAAEQSRCFKLEVDVAEMRQKLQTVESLQNEVELLRRQKAALEQAAMTPTQKQGSGGVWGWLAGTPPNKPSP</sequence>
<dbReference type="AlphaFoldDB" id="A0A7I8KLU3"/>
<evidence type="ECO:0000256" key="2">
    <source>
        <dbReference type="ARBA" id="ARBA00022441"/>
    </source>
</evidence>
<keyword evidence="3" id="KW-0677">Repeat</keyword>
<feature type="region of interest" description="Disordered" evidence="6">
    <location>
        <begin position="643"/>
        <end position="669"/>
    </location>
</feature>
<dbReference type="InterPro" id="IPR056819">
    <property type="entry name" value="ACBP4-6_C"/>
</dbReference>
<dbReference type="OrthoDB" id="10251809at2759"/>
<dbReference type="SUPFAM" id="SSF47027">
    <property type="entry name" value="Acyl-CoA binding protein"/>
    <property type="match status" value="1"/>
</dbReference>
<dbReference type="Proteomes" id="UP000663760">
    <property type="component" value="Chromosome 6"/>
</dbReference>
<dbReference type="PROSITE" id="PS51228">
    <property type="entry name" value="ACB_2"/>
    <property type="match status" value="1"/>
</dbReference>
<dbReference type="InterPro" id="IPR035984">
    <property type="entry name" value="Acyl-CoA-binding_sf"/>
</dbReference>
<name>A0A7I8KLU3_SPIIN</name>
<dbReference type="PANTHER" id="PTHR46093:SF3">
    <property type="entry name" value="ACYL-COA-BINDING DOMAIN-CONTAINING PROTEIN 4"/>
    <property type="match status" value="1"/>
</dbReference>
<dbReference type="InterPro" id="IPR015915">
    <property type="entry name" value="Kelch-typ_b-propeller"/>
</dbReference>
<dbReference type="SUPFAM" id="SSF117281">
    <property type="entry name" value="Kelch motif"/>
    <property type="match status" value="2"/>
</dbReference>
<dbReference type="GO" id="GO:0006869">
    <property type="term" value="P:lipid transport"/>
    <property type="evidence" value="ECO:0007669"/>
    <property type="project" value="TreeGrafter"/>
</dbReference>
<dbReference type="Pfam" id="PF00887">
    <property type="entry name" value="ACBP"/>
    <property type="match status" value="1"/>
</dbReference>
<dbReference type="Pfam" id="PF24922">
    <property type="entry name" value="ACBP4_C"/>
    <property type="match status" value="1"/>
</dbReference>
<keyword evidence="5" id="KW-0175">Coiled coil</keyword>
<keyword evidence="4" id="KW-0446">Lipid-binding</keyword>
<dbReference type="PANTHER" id="PTHR46093">
    <property type="entry name" value="ACYL-COA-BINDING DOMAIN-CONTAINING PROTEIN 5"/>
    <property type="match status" value="1"/>
</dbReference>
<proteinExistence type="inferred from homology"/>
<comment type="similarity">
    <text evidence="1">Belongs to the ACBP family.</text>
</comment>
<evidence type="ECO:0000256" key="4">
    <source>
        <dbReference type="ARBA" id="ARBA00023121"/>
    </source>
</evidence>
<evidence type="ECO:0000256" key="1">
    <source>
        <dbReference type="ARBA" id="ARBA00005567"/>
    </source>
</evidence>
<evidence type="ECO:0000256" key="6">
    <source>
        <dbReference type="SAM" id="MobiDB-lite"/>
    </source>
</evidence>
<feature type="domain" description="ACB" evidence="7">
    <location>
        <begin position="11"/>
        <end position="106"/>
    </location>
</feature>
<evidence type="ECO:0000256" key="3">
    <source>
        <dbReference type="ARBA" id="ARBA00022737"/>
    </source>
</evidence>
<evidence type="ECO:0000313" key="9">
    <source>
        <dbReference type="Proteomes" id="UP000663760"/>
    </source>
</evidence>
<dbReference type="InterPro" id="IPR014352">
    <property type="entry name" value="FERM/acyl-CoA-bd_prot_sf"/>
</dbReference>
<dbReference type="GO" id="GO:0005829">
    <property type="term" value="C:cytosol"/>
    <property type="evidence" value="ECO:0007669"/>
    <property type="project" value="TreeGrafter"/>
</dbReference>
<dbReference type="InterPro" id="IPR000582">
    <property type="entry name" value="Acyl-CoA-binding_protein"/>
</dbReference>
<dbReference type="EMBL" id="LR746269">
    <property type="protein sequence ID" value="CAA7398442.1"/>
    <property type="molecule type" value="Genomic_DNA"/>
</dbReference>
<keyword evidence="9" id="KW-1185">Reference proteome</keyword>
<gene>
    <name evidence="8" type="ORF">SI8410_06009107</name>
</gene>
<keyword evidence="2" id="KW-0880">Kelch repeat</keyword>
<dbReference type="Gene3D" id="1.20.80.10">
    <property type="match status" value="1"/>
</dbReference>
<feature type="coiled-coil region" evidence="5">
    <location>
        <begin position="538"/>
        <end position="642"/>
    </location>
</feature>
<dbReference type="Pfam" id="PF24681">
    <property type="entry name" value="Kelch_KLHDC2_KLHL20_DRC7"/>
    <property type="match status" value="2"/>
</dbReference>
<reference evidence="8" key="1">
    <citation type="submission" date="2020-02" db="EMBL/GenBank/DDBJ databases">
        <authorList>
            <person name="Scholz U."/>
            <person name="Mascher M."/>
            <person name="Fiebig A."/>
        </authorList>
    </citation>
    <scope>NUCLEOTIDE SEQUENCE</scope>
</reference>
<dbReference type="FunFam" id="2.120.10.80:FF:000098">
    <property type="entry name" value="Acyl-CoA-binding domain-containing protein 4"/>
    <property type="match status" value="1"/>
</dbReference>
<evidence type="ECO:0000256" key="5">
    <source>
        <dbReference type="SAM" id="Coils"/>
    </source>
</evidence>
<evidence type="ECO:0000259" key="7">
    <source>
        <dbReference type="PROSITE" id="PS51228"/>
    </source>
</evidence>
<dbReference type="Gene3D" id="2.120.10.80">
    <property type="entry name" value="Kelch-type beta propeller"/>
    <property type="match status" value="2"/>
</dbReference>
<protein>
    <recommendedName>
        <fullName evidence="7">ACB domain-containing protein</fullName>
    </recommendedName>
</protein>
<organism evidence="8 9">
    <name type="scientific">Spirodela intermedia</name>
    <name type="common">Intermediate duckweed</name>
    <dbReference type="NCBI Taxonomy" id="51605"/>
    <lineage>
        <taxon>Eukaryota</taxon>
        <taxon>Viridiplantae</taxon>
        <taxon>Streptophyta</taxon>
        <taxon>Embryophyta</taxon>
        <taxon>Tracheophyta</taxon>
        <taxon>Spermatophyta</taxon>
        <taxon>Magnoliopsida</taxon>
        <taxon>Liliopsida</taxon>
        <taxon>Araceae</taxon>
        <taxon>Lemnoideae</taxon>
        <taxon>Spirodela</taxon>
    </lineage>
</organism>
<evidence type="ECO:0000313" key="8">
    <source>
        <dbReference type="EMBL" id="CAA7398442.1"/>
    </source>
</evidence>
<accession>A0A7I8KLU3</accession>